<dbReference type="InterPro" id="IPR000634">
    <property type="entry name" value="Ser/Thr_deHydtase_PyrdxlP-BS"/>
</dbReference>
<comment type="similarity">
    <text evidence="5">Belongs to the serine/threonine dehydratase family.</text>
</comment>
<feature type="domain" description="ACT" evidence="15">
    <location>
        <begin position="328"/>
        <end position="402"/>
    </location>
</feature>
<keyword evidence="10" id="KW-0028">Amino-acid biosynthesis</keyword>
<evidence type="ECO:0000256" key="14">
    <source>
        <dbReference type="ARBA" id="ARBA00031427"/>
    </source>
</evidence>
<dbReference type="GO" id="GO:0009097">
    <property type="term" value="P:isoleucine biosynthetic process"/>
    <property type="evidence" value="ECO:0007669"/>
    <property type="project" value="UniProtKB-UniPathway"/>
</dbReference>
<evidence type="ECO:0000256" key="13">
    <source>
        <dbReference type="ARBA" id="ARBA00025527"/>
    </source>
</evidence>
<keyword evidence="10" id="KW-0412">Isoleucine biosynthesis</keyword>
<evidence type="ECO:0000256" key="1">
    <source>
        <dbReference type="ARBA" id="ARBA00001274"/>
    </source>
</evidence>
<dbReference type="InterPro" id="IPR005789">
    <property type="entry name" value="Thr_deHydtase_catblc"/>
</dbReference>
<dbReference type="CDD" id="cd01562">
    <property type="entry name" value="Thr-dehyd"/>
    <property type="match status" value="1"/>
</dbReference>
<evidence type="ECO:0000256" key="10">
    <source>
        <dbReference type="ARBA" id="ARBA00022624"/>
    </source>
</evidence>
<keyword evidence="17" id="KW-1185">Reference proteome</keyword>
<dbReference type="SUPFAM" id="SSF55021">
    <property type="entry name" value="ACT-like"/>
    <property type="match status" value="1"/>
</dbReference>
<protein>
    <recommendedName>
        <fullName evidence="8">L-threonine dehydratase catabolic TdcB</fullName>
        <ecNumber evidence="7">4.3.1.19</ecNumber>
    </recommendedName>
    <alternativeName>
        <fullName evidence="14">Threonine deaminase</fullName>
    </alternativeName>
</protein>
<dbReference type="UniPathway" id="UPA00047">
    <property type="reaction ID" value="UER00054"/>
</dbReference>
<evidence type="ECO:0000256" key="2">
    <source>
        <dbReference type="ARBA" id="ARBA00001933"/>
    </source>
</evidence>
<evidence type="ECO:0000256" key="11">
    <source>
        <dbReference type="ARBA" id="ARBA00022898"/>
    </source>
</evidence>
<dbReference type="GO" id="GO:0030170">
    <property type="term" value="F:pyridoxal phosphate binding"/>
    <property type="evidence" value="ECO:0007669"/>
    <property type="project" value="InterPro"/>
</dbReference>
<dbReference type="InterPro" id="IPR044561">
    <property type="entry name" value="ACT_ThrD-II-like"/>
</dbReference>
<evidence type="ECO:0000256" key="9">
    <source>
        <dbReference type="ARBA" id="ARBA00022533"/>
    </source>
</evidence>
<keyword evidence="9" id="KW-0021">Allosteric enzyme</keyword>
<accession>A0A0U1L231</accession>
<dbReference type="CDD" id="cd04886">
    <property type="entry name" value="ACT_ThrD-II-like"/>
    <property type="match status" value="1"/>
</dbReference>
<dbReference type="PROSITE" id="PS00165">
    <property type="entry name" value="DEHYDRATASE_SER_THR"/>
    <property type="match status" value="1"/>
</dbReference>
<dbReference type="PANTHER" id="PTHR48078:SF6">
    <property type="entry name" value="L-THREONINE DEHYDRATASE CATABOLIC TDCB"/>
    <property type="match status" value="1"/>
</dbReference>
<organism evidence="16 17">
    <name type="scientific">Sporomusa ovata</name>
    <dbReference type="NCBI Taxonomy" id="2378"/>
    <lineage>
        <taxon>Bacteria</taxon>
        <taxon>Bacillati</taxon>
        <taxon>Bacillota</taxon>
        <taxon>Negativicutes</taxon>
        <taxon>Selenomonadales</taxon>
        <taxon>Sporomusaceae</taxon>
        <taxon>Sporomusa</taxon>
    </lineage>
</organism>
<dbReference type="InterPro" id="IPR045865">
    <property type="entry name" value="ACT-like_dom_sf"/>
</dbReference>
<evidence type="ECO:0000256" key="4">
    <source>
        <dbReference type="ARBA" id="ARBA00004958"/>
    </source>
</evidence>
<sequence>MNISLEDIKKARETLTGIAVRTELAYTNTLSDLTGNRVYLKMENQQRTGSFKLRGAYNKVASLSAVEKKTGIIASSAGNHAQGAALAGTLFGISSTIVMPKNAPLSKVKATKSYGAKVILHGGVYDEAYAEASRLQKERQLTFIHPFNDPMVIAGQGTIALEILDDLPDVEAIVVPIGGGGLISGIALAVKNVKPSVKVIGVQTKNMPSMAESIAQNKIITCNGSPTIADGIAVKTPGDITFELVQRYVDDIVTVDEEEIAGAILLLMERVKTVSEGSGAVSVAAVLNRMPEYRNRKIAAIISGGNIDVNMMSRIINKGLAKSGRKVVFNMVIPDKPGSLWQLLKLTAETGANVLTVTHDRETRGATLGYASVQLELETADQEQIDAIKELMEQHQYCVTVV</sequence>
<proteinExistence type="inferred from homology"/>
<comment type="pathway">
    <text evidence="3">Amino-acid biosynthesis; L-isoleucine biosynthesis; 2-oxobutanoate from L-threonine: step 1/1.</text>
</comment>
<evidence type="ECO:0000256" key="6">
    <source>
        <dbReference type="ARBA" id="ARBA00011447"/>
    </source>
</evidence>
<comment type="subunit">
    <text evidence="6">In the native structure, TdcB is in a dimeric form, whereas in the TdcB-AMP complex, it exists in a tetrameric form (dimer of dimers).</text>
</comment>
<dbReference type="PROSITE" id="PS51671">
    <property type="entry name" value="ACT"/>
    <property type="match status" value="1"/>
</dbReference>
<reference evidence="17" key="1">
    <citation type="submission" date="2015-03" db="EMBL/GenBank/DDBJ databases">
        <authorList>
            <person name="Nijsse Bart"/>
        </authorList>
    </citation>
    <scope>NUCLEOTIDE SEQUENCE [LARGE SCALE GENOMIC DNA]</scope>
</reference>
<dbReference type="FunFam" id="3.40.50.1100:FF:000005">
    <property type="entry name" value="Threonine dehydratase catabolic"/>
    <property type="match status" value="1"/>
</dbReference>
<dbReference type="NCBIfam" id="TIGR01127">
    <property type="entry name" value="ilvA_1Cterm"/>
    <property type="match status" value="1"/>
</dbReference>
<comment type="function">
    <text evidence="13">Catalyzes the anaerobic formation of alpha-ketobutyrate and ammonia from threonine in a two-step reaction. The first step involved a dehydration of threonine and a production of enamine intermediates (aminocrotonate), which tautomerizes to its imine form (iminobutyrate). Both intermediates are unstable and short-lived. The second step is the nonenzymatic hydrolysis of the enamine/imine intermediates to form 2-ketobutyrate and free ammonia. In the low water environment of the cell, the second step is accelerated by RidA.</text>
</comment>
<comment type="cofactor">
    <cofactor evidence="2">
        <name>pyridoxal 5'-phosphate</name>
        <dbReference type="ChEBI" id="CHEBI:597326"/>
    </cofactor>
</comment>
<evidence type="ECO:0000313" key="16">
    <source>
        <dbReference type="EMBL" id="CQR73389.1"/>
    </source>
</evidence>
<dbReference type="Proteomes" id="UP000049855">
    <property type="component" value="Unassembled WGS sequence"/>
</dbReference>
<dbReference type="UniPathway" id="UPA00052">
    <property type="reaction ID" value="UER00507"/>
</dbReference>
<dbReference type="InterPro" id="IPR050147">
    <property type="entry name" value="Ser/Thr_Dehydratase"/>
</dbReference>
<dbReference type="InterPro" id="IPR001926">
    <property type="entry name" value="TrpB-like_PALP"/>
</dbReference>
<evidence type="ECO:0000259" key="15">
    <source>
        <dbReference type="PROSITE" id="PS51671"/>
    </source>
</evidence>
<evidence type="ECO:0000256" key="7">
    <source>
        <dbReference type="ARBA" id="ARBA00012096"/>
    </source>
</evidence>
<dbReference type="SUPFAM" id="SSF53686">
    <property type="entry name" value="Tryptophan synthase beta subunit-like PLP-dependent enzymes"/>
    <property type="match status" value="1"/>
</dbReference>
<comment type="pathway">
    <text evidence="4">Amino-acid degradation; L-threonine degradation via propanoate pathway; propanoate from L-threonine: step 1/4.</text>
</comment>
<dbReference type="EMBL" id="CTRP01000012">
    <property type="protein sequence ID" value="CQR73389.1"/>
    <property type="molecule type" value="Genomic_DNA"/>
</dbReference>
<dbReference type="GO" id="GO:0006565">
    <property type="term" value="P:L-serine catabolic process"/>
    <property type="evidence" value="ECO:0007669"/>
    <property type="project" value="TreeGrafter"/>
</dbReference>
<dbReference type="AlphaFoldDB" id="A0A0U1L231"/>
<dbReference type="InterPro" id="IPR002912">
    <property type="entry name" value="ACT_dom"/>
</dbReference>
<keyword evidence="10" id="KW-0100">Branched-chain amino acid biosynthesis</keyword>
<dbReference type="GO" id="GO:0070689">
    <property type="term" value="P:L-threonine catabolic process to propionate"/>
    <property type="evidence" value="ECO:0007669"/>
    <property type="project" value="UniProtKB-UniPathway"/>
</dbReference>
<dbReference type="InterPro" id="IPR036052">
    <property type="entry name" value="TrpB-like_PALP_sf"/>
</dbReference>
<keyword evidence="11" id="KW-0663">Pyridoxal phosphate</keyword>
<evidence type="ECO:0000256" key="12">
    <source>
        <dbReference type="ARBA" id="ARBA00023239"/>
    </source>
</evidence>
<dbReference type="FunFam" id="3.40.50.1100:FF:000007">
    <property type="entry name" value="L-threonine dehydratase catabolic TdcB"/>
    <property type="match status" value="1"/>
</dbReference>
<comment type="catalytic activity">
    <reaction evidence="1">
        <text>L-threonine = 2-oxobutanoate + NH4(+)</text>
        <dbReference type="Rhea" id="RHEA:22108"/>
        <dbReference type="ChEBI" id="CHEBI:16763"/>
        <dbReference type="ChEBI" id="CHEBI:28938"/>
        <dbReference type="ChEBI" id="CHEBI:57926"/>
        <dbReference type="EC" id="4.3.1.19"/>
    </reaction>
</comment>
<evidence type="ECO:0000313" key="17">
    <source>
        <dbReference type="Proteomes" id="UP000049855"/>
    </source>
</evidence>
<name>A0A0U1L231_9FIRM</name>
<dbReference type="GO" id="GO:0003941">
    <property type="term" value="F:L-serine ammonia-lyase activity"/>
    <property type="evidence" value="ECO:0007669"/>
    <property type="project" value="TreeGrafter"/>
</dbReference>
<dbReference type="RefSeq" id="WP_021168173.1">
    <property type="nucleotide sequence ID" value="NZ_CTRP01000012.1"/>
</dbReference>
<evidence type="ECO:0000256" key="3">
    <source>
        <dbReference type="ARBA" id="ARBA00004810"/>
    </source>
</evidence>
<dbReference type="GO" id="GO:0004794">
    <property type="term" value="F:threonine deaminase activity"/>
    <property type="evidence" value="ECO:0007669"/>
    <property type="project" value="UniProtKB-EC"/>
</dbReference>
<dbReference type="Gene3D" id="3.40.50.1100">
    <property type="match status" value="2"/>
</dbReference>
<keyword evidence="12 16" id="KW-0456">Lyase</keyword>
<dbReference type="Pfam" id="PF00291">
    <property type="entry name" value="PALP"/>
    <property type="match status" value="1"/>
</dbReference>
<dbReference type="PANTHER" id="PTHR48078">
    <property type="entry name" value="THREONINE DEHYDRATASE, MITOCHONDRIAL-RELATED"/>
    <property type="match status" value="1"/>
</dbReference>
<evidence type="ECO:0000256" key="8">
    <source>
        <dbReference type="ARBA" id="ARBA00022248"/>
    </source>
</evidence>
<dbReference type="EC" id="4.3.1.19" evidence="7"/>
<evidence type="ECO:0000256" key="5">
    <source>
        <dbReference type="ARBA" id="ARBA00010869"/>
    </source>
</evidence>
<gene>
    <name evidence="16" type="ORF">SpAn4DRAFT_2621</name>
</gene>